<evidence type="ECO:0000313" key="4">
    <source>
        <dbReference type="Proteomes" id="UP000694287"/>
    </source>
</evidence>
<dbReference type="PROSITE" id="PS51257">
    <property type="entry name" value="PROKAR_LIPOPROTEIN"/>
    <property type="match status" value="1"/>
</dbReference>
<dbReference type="RefSeq" id="WP_218603476.1">
    <property type="nucleotide sequence ID" value="NZ_JADQDJ010000132.1"/>
</dbReference>
<keyword evidence="2" id="KW-0732">Signal</keyword>
<proteinExistence type="predicted"/>
<sequence>MKTLRRTTAAALGAAALVVGISACGGPPTPPAAGAAAGGGGTASSSTVDPNAPEVNAAGDIPDNQVFVPYTAPDGTYQVSVPEGWARSVDGAAVVFTDKFNSVRIETTPRASAPDVASATADEVPTVAAATPGYQPGQVSAVTRKGGPAVLVTYTATSPPDQVTGKSVTSAVERYEFWRSGQELVVTLSGPQGADNVDPWKIVSDSVAWL</sequence>
<feature type="region of interest" description="Disordered" evidence="1">
    <location>
        <begin position="30"/>
        <end position="61"/>
    </location>
</feature>
<evidence type="ECO:0000313" key="3">
    <source>
        <dbReference type="EMBL" id="MBW0133183.1"/>
    </source>
</evidence>
<accession>A0ABS6UMP9</accession>
<gene>
    <name evidence="3" type="ORF">I4I81_02785</name>
</gene>
<dbReference type="Proteomes" id="UP000694287">
    <property type="component" value="Unassembled WGS sequence"/>
</dbReference>
<evidence type="ECO:0000256" key="2">
    <source>
        <dbReference type="SAM" id="SignalP"/>
    </source>
</evidence>
<reference evidence="3 4" key="1">
    <citation type="submission" date="2020-11" db="EMBL/GenBank/DDBJ databases">
        <title>Pseudonocardia abyssalis sp. nov. and Pseudonocardia oceani sp. nov., description and phylogenomic analysis of two novel actinomycetes isolated from the deep Southern Ocean.</title>
        <authorList>
            <person name="Parra J."/>
        </authorList>
    </citation>
    <scope>NUCLEOTIDE SEQUENCE [LARGE SCALE GENOMIC DNA]</scope>
    <source>
        <strain evidence="3 4">KRD-168</strain>
    </source>
</reference>
<dbReference type="EMBL" id="JADQDK010000001">
    <property type="protein sequence ID" value="MBW0133183.1"/>
    <property type="molecule type" value="Genomic_DNA"/>
</dbReference>
<feature type="signal peptide" evidence="2">
    <location>
        <begin position="1"/>
        <end position="25"/>
    </location>
</feature>
<evidence type="ECO:0008006" key="5">
    <source>
        <dbReference type="Google" id="ProtNLM"/>
    </source>
</evidence>
<evidence type="ECO:0000256" key="1">
    <source>
        <dbReference type="SAM" id="MobiDB-lite"/>
    </source>
</evidence>
<comment type="caution">
    <text evidence="3">The sequence shown here is derived from an EMBL/GenBank/DDBJ whole genome shotgun (WGS) entry which is preliminary data.</text>
</comment>
<feature type="chain" id="PRO_5046111588" description="Lipoprotein" evidence="2">
    <location>
        <begin position="26"/>
        <end position="210"/>
    </location>
</feature>
<keyword evidence="4" id="KW-1185">Reference proteome</keyword>
<protein>
    <recommendedName>
        <fullName evidence="5">Lipoprotein</fullName>
    </recommendedName>
</protein>
<organism evidence="3 4">
    <name type="scientific">Pseudonocardia abyssalis</name>
    <dbReference type="NCBI Taxonomy" id="2792008"/>
    <lineage>
        <taxon>Bacteria</taxon>
        <taxon>Bacillati</taxon>
        <taxon>Actinomycetota</taxon>
        <taxon>Actinomycetes</taxon>
        <taxon>Pseudonocardiales</taxon>
        <taxon>Pseudonocardiaceae</taxon>
        <taxon>Pseudonocardia</taxon>
    </lineage>
</organism>
<name>A0ABS6UMP9_9PSEU</name>